<sequence>MNKLKVTLVVLLSLFFLYGCVQTNILDKVGLTTLVGYDKGSEHKIETTAVIREVNPEFQSKVEVITTENDTSKGNRMEANRRLSKKIMVGQMRVVLLGEELAKEDIRYYLDTNLENADVSNSIYMAVVEGRTAPFLTYEYKDIDDIGQHIYKLIEQNVRQEFMINATLHQIAHDYYSIGKDLAMPIIKRDQEFVELSGVALFKGGKMVSKLPAKDSFYVKIVRDTFKVGLYETILDNDDIPSKILQKPTDKITIAFDAIHSNRELTLVDAKKPEFDLDINIRSRVLEVFPDINQGDRKSVAELEKAIEKKISKEIARVIAHSQEVESDIFGFGEKYRSIVRHSNLTREKWHKLYKDMKVNVNVKFVILRDGVFE</sequence>
<evidence type="ECO:0000256" key="3">
    <source>
        <dbReference type="ARBA" id="ARBA00022544"/>
    </source>
</evidence>
<dbReference type="Proteomes" id="UP000030487">
    <property type="component" value="Unassembled WGS sequence"/>
</dbReference>
<name>A0ABR4XWB6_9BACI</name>
<comment type="caution">
    <text evidence="10">The sequence shown here is derived from an EMBL/GenBank/DDBJ whole genome shotgun (WGS) entry which is preliminary data.</text>
</comment>
<comment type="subcellular location">
    <subcellularLocation>
        <location evidence="1">Membrane</location>
        <topology evidence="1">Lipid-anchor</topology>
    </subcellularLocation>
</comment>
<gene>
    <name evidence="10" type="ORF">CD31_16755</name>
</gene>
<comment type="similarity">
    <text evidence="2">Belongs to the GerABKC lipoprotein family.</text>
</comment>
<evidence type="ECO:0000256" key="6">
    <source>
        <dbReference type="ARBA" id="ARBA00023139"/>
    </source>
</evidence>
<keyword evidence="4" id="KW-0732">Signal</keyword>
<keyword evidence="11" id="KW-1185">Reference proteome</keyword>
<feature type="domain" description="Spore germination GerAC-like C-terminal" evidence="8">
    <location>
        <begin position="197"/>
        <end position="371"/>
    </location>
</feature>
<keyword evidence="6" id="KW-0564">Palmitate</keyword>
<dbReference type="Pfam" id="PF25198">
    <property type="entry name" value="Spore_GerAC_N"/>
    <property type="match status" value="1"/>
</dbReference>
<evidence type="ECO:0000256" key="2">
    <source>
        <dbReference type="ARBA" id="ARBA00007886"/>
    </source>
</evidence>
<keyword evidence="5" id="KW-0472">Membrane</keyword>
<organism evidence="10 11">
    <name type="scientific">Lysinibacillus boronitolerans JCM 21713 = 10a = NBRC 103108</name>
    <dbReference type="NCBI Taxonomy" id="1294264"/>
    <lineage>
        <taxon>Bacteria</taxon>
        <taxon>Bacillati</taxon>
        <taxon>Bacillota</taxon>
        <taxon>Bacilli</taxon>
        <taxon>Bacillales</taxon>
        <taxon>Bacillaceae</taxon>
        <taxon>Lysinibacillus</taxon>
    </lineage>
</organism>
<dbReference type="PROSITE" id="PS51257">
    <property type="entry name" value="PROKAR_LIPOPROTEIN"/>
    <property type="match status" value="1"/>
</dbReference>
<proteinExistence type="inferred from homology"/>
<feature type="domain" description="Spore germination protein N-terminal" evidence="9">
    <location>
        <begin position="24"/>
        <end position="188"/>
    </location>
</feature>
<dbReference type="EMBL" id="JPVR01000078">
    <property type="protein sequence ID" value="KGR83039.1"/>
    <property type="molecule type" value="Genomic_DNA"/>
</dbReference>
<evidence type="ECO:0000256" key="1">
    <source>
        <dbReference type="ARBA" id="ARBA00004635"/>
    </source>
</evidence>
<protein>
    <submittedName>
        <fullName evidence="10">Spore gernimation protein</fullName>
    </submittedName>
</protein>
<accession>A0ABR4XWB6</accession>
<keyword evidence="3" id="KW-0309">Germination</keyword>
<dbReference type="PANTHER" id="PTHR35789:SF1">
    <property type="entry name" value="SPORE GERMINATION PROTEIN B3"/>
    <property type="match status" value="1"/>
</dbReference>
<dbReference type="Pfam" id="PF05504">
    <property type="entry name" value="Spore_GerAC"/>
    <property type="match status" value="1"/>
</dbReference>
<dbReference type="Gene3D" id="3.30.300.210">
    <property type="entry name" value="Nutrient germinant receptor protein C, domain 3"/>
    <property type="match status" value="1"/>
</dbReference>
<evidence type="ECO:0000313" key="10">
    <source>
        <dbReference type="EMBL" id="KGR83039.1"/>
    </source>
</evidence>
<evidence type="ECO:0000313" key="11">
    <source>
        <dbReference type="Proteomes" id="UP000030487"/>
    </source>
</evidence>
<evidence type="ECO:0000259" key="9">
    <source>
        <dbReference type="Pfam" id="PF25198"/>
    </source>
</evidence>
<dbReference type="InterPro" id="IPR057336">
    <property type="entry name" value="GerAC_N"/>
</dbReference>
<dbReference type="InterPro" id="IPR038501">
    <property type="entry name" value="Spore_GerAC_C_sf"/>
</dbReference>
<evidence type="ECO:0000259" key="8">
    <source>
        <dbReference type="Pfam" id="PF05504"/>
    </source>
</evidence>
<dbReference type="InterPro" id="IPR046953">
    <property type="entry name" value="Spore_GerAC-like_C"/>
</dbReference>
<keyword evidence="7" id="KW-0449">Lipoprotein</keyword>
<evidence type="ECO:0000256" key="5">
    <source>
        <dbReference type="ARBA" id="ARBA00023136"/>
    </source>
</evidence>
<dbReference type="PANTHER" id="PTHR35789">
    <property type="entry name" value="SPORE GERMINATION PROTEIN B3"/>
    <property type="match status" value="1"/>
</dbReference>
<dbReference type="RefSeq" id="WP_036079071.1">
    <property type="nucleotide sequence ID" value="NZ_AVCW01000004.1"/>
</dbReference>
<evidence type="ECO:0000256" key="4">
    <source>
        <dbReference type="ARBA" id="ARBA00022729"/>
    </source>
</evidence>
<dbReference type="InterPro" id="IPR008844">
    <property type="entry name" value="Spore_GerAC-like"/>
</dbReference>
<evidence type="ECO:0000256" key="7">
    <source>
        <dbReference type="ARBA" id="ARBA00023288"/>
    </source>
</evidence>
<reference evidence="10 11" key="1">
    <citation type="submission" date="2014-02" db="EMBL/GenBank/DDBJ databases">
        <title>Draft genome sequence of Lysinibacillus boronitolerans NBRC 103108.</title>
        <authorList>
            <person name="Zhang F."/>
            <person name="Wang G."/>
            <person name="Zhang L."/>
        </authorList>
    </citation>
    <scope>NUCLEOTIDE SEQUENCE [LARGE SCALE GENOMIC DNA]</scope>
    <source>
        <strain evidence="10 11">NBRC 103108</strain>
    </source>
</reference>
<dbReference type="NCBIfam" id="TIGR02887">
    <property type="entry name" value="spore_ger_x_C"/>
    <property type="match status" value="1"/>
</dbReference>